<dbReference type="PANTHER" id="PTHR33337:SF40">
    <property type="entry name" value="CENP-V_GFA DOMAIN-CONTAINING PROTEIN-RELATED"/>
    <property type="match status" value="1"/>
</dbReference>
<dbReference type="EMBL" id="JAVDTT010000002">
    <property type="protein sequence ID" value="MDR6841345.1"/>
    <property type="molecule type" value="Genomic_DNA"/>
</dbReference>
<dbReference type="PROSITE" id="PS51891">
    <property type="entry name" value="CENP_V_GFA"/>
    <property type="match status" value="1"/>
</dbReference>
<reference evidence="6 7" key="1">
    <citation type="submission" date="2023-07" db="EMBL/GenBank/DDBJ databases">
        <title>Sorghum-associated microbial communities from plants grown in Nebraska, USA.</title>
        <authorList>
            <person name="Schachtman D."/>
        </authorList>
    </citation>
    <scope>NUCLEOTIDE SEQUENCE [LARGE SCALE GENOMIC DNA]</scope>
    <source>
        <strain evidence="6 7">BE107</strain>
    </source>
</reference>
<keyword evidence="3" id="KW-0862">Zinc</keyword>
<organism evidence="6 7">
    <name type="scientific">Pseudoxanthomonas sacheonensis</name>
    <dbReference type="NCBI Taxonomy" id="443615"/>
    <lineage>
        <taxon>Bacteria</taxon>
        <taxon>Pseudomonadati</taxon>
        <taxon>Pseudomonadota</taxon>
        <taxon>Gammaproteobacteria</taxon>
        <taxon>Lysobacterales</taxon>
        <taxon>Lysobacteraceae</taxon>
        <taxon>Pseudoxanthomonas</taxon>
    </lineage>
</organism>
<sequence>MKLEGGCLCGSVRYRTESDPVMTVACQCHSCQRQTGTSFSVILAYKKGTLEFTKERPIFYEHKGGSGKFVRRHFCAKCGSPIMAELEATPELDWLKTGTLDDVAAPWLTPQVSIWGASAQAWMEWPEEVHQFSENAG</sequence>
<dbReference type="InterPro" id="IPR006913">
    <property type="entry name" value="CENP-V/GFA"/>
</dbReference>
<dbReference type="PANTHER" id="PTHR33337">
    <property type="entry name" value="GFA DOMAIN-CONTAINING PROTEIN"/>
    <property type="match status" value="1"/>
</dbReference>
<evidence type="ECO:0000256" key="2">
    <source>
        <dbReference type="ARBA" id="ARBA00022723"/>
    </source>
</evidence>
<dbReference type="Proteomes" id="UP001254759">
    <property type="component" value="Unassembled WGS sequence"/>
</dbReference>
<evidence type="ECO:0000256" key="3">
    <source>
        <dbReference type="ARBA" id="ARBA00022833"/>
    </source>
</evidence>
<dbReference type="SUPFAM" id="SSF51316">
    <property type="entry name" value="Mss4-like"/>
    <property type="match status" value="1"/>
</dbReference>
<gene>
    <name evidence="6" type="ORF">J2W94_001630</name>
</gene>
<evidence type="ECO:0000313" key="7">
    <source>
        <dbReference type="Proteomes" id="UP001254759"/>
    </source>
</evidence>
<evidence type="ECO:0000256" key="1">
    <source>
        <dbReference type="ARBA" id="ARBA00005495"/>
    </source>
</evidence>
<evidence type="ECO:0000259" key="5">
    <source>
        <dbReference type="PROSITE" id="PS51891"/>
    </source>
</evidence>
<dbReference type="InterPro" id="IPR011057">
    <property type="entry name" value="Mss4-like_sf"/>
</dbReference>
<evidence type="ECO:0000256" key="4">
    <source>
        <dbReference type="ARBA" id="ARBA00023239"/>
    </source>
</evidence>
<keyword evidence="7" id="KW-1185">Reference proteome</keyword>
<dbReference type="Gene3D" id="3.90.1590.10">
    <property type="entry name" value="glutathione-dependent formaldehyde- activating enzyme (gfa)"/>
    <property type="match status" value="1"/>
</dbReference>
<name>A0ABU1RRE2_9GAMM</name>
<keyword evidence="2" id="KW-0479">Metal-binding</keyword>
<dbReference type="Pfam" id="PF04828">
    <property type="entry name" value="GFA"/>
    <property type="match status" value="1"/>
</dbReference>
<protein>
    <recommendedName>
        <fullName evidence="5">CENP-V/GFA domain-containing protein</fullName>
    </recommendedName>
</protein>
<proteinExistence type="inferred from homology"/>
<keyword evidence="4" id="KW-0456">Lyase</keyword>
<feature type="domain" description="CENP-V/GFA" evidence="5">
    <location>
        <begin position="3"/>
        <end position="108"/>
    </location>
</feature>
<comment type="caution">
    <text evidence="6">The sequence shown here is derived from an EMBL/GenBank/DDBJ whole genome shotgun (WGS) entry which is preliminary data.</text>
</comment>
<comment type="similarity">
    <text evidence="1">Belongs to the Gfa family.</text>
</comment>
<evidence type="ECO:0000313" key="6">
    <source>
        <dbReference type="EMBL" id="MDR6841345.1"/>
    </source>
</evidence>
<dbReference type="RefSeq" id="WP_310092021.1">
    <property type="nucleotide sequence ID" value="NZ_JAVDTT010000002.1"/>
</dbReference>
<accession>A0ABU1RRE2</accession>